<dbReference type="WBParaSite" id="PS1159_v2.g20136.t1">
    <property type="protein sequence ID" value="PS1159_v2.g20136.t1"/>
    <property type="gene ID" value="PS1159_v2.g20136"/>
</dbReference>
<proteinExistence type="predicted"/>
<evidence type="ECO:0000313" key="1">
    <source>
        <dbReference type="Proteomes" id="UP000887580"/>
    </source>
</evidence>
<organism evidence="1 2">
    <name type="scientific">Panagrolaimus sp. PS1159</name>
    <dbReference type="NCBI Taxonomy" id="55785"/>
    <lineage>
        <taxon>Eukaryota</taxon>
        <taxon>Metazoa</taxon>
        <taxon>Ecdysozoa</taxon>
        <taxon>Nematoda</taxon>
        <taxon>Chromadorea</taxon>
        <taxon>Rhabditida</taxon>
        <taxon>Tylenchina</taxon>
        <taxon>Panagrolaimomorpha</taxon>
        <taxon>Panagrolaimoidea</taxon>
        <taxon>Panagrolaimidae</taxon>
        <taxon>Panagrolaimus</taxon>
    </lineage>
</organism>
<accession>A0AC35FT25</accession>
<dbReference type="Proteomes" id="UP000887580">
    <property type="component" value="Unplaced"/>
</dbReference>
<name>A0AC35FT25_9BILA</name>
<reference evidence="2" key="1">
    <citation type="submission" date="2022-11" db="UniProtKB">
        <authorList>
            <consortium name="WormBaseParasite"/>
        </authorList>
    </citation>
    <scope>IDENTIFICATION</scope>
</reference>
<sequence length="389" mass="45027">MNLILVLSFTLVVFLFVNGDLLTDVEKYNNNFDKLITTDYEKLIQLKDSGLAVFSETGGAATKAVKSLIDFQWDTLDDFHRKATTNLIQGLTERARRIHLNSQRLFDLLNIQDLENDFDKKVESPLSTGDLWLSLINTTSRDHAKSKFYDYCTIYFLGPIETLNNIAKHAYQYCQIPNERNIDLYFQASYVFQTFEKKFDLDSEYFDLKRGLLSFTLFEGDIAVVEEKIQALGSMNVYFGSELMPKLREIQEDDESNTKCWLEMVFSHSHQRIPDYENFGVVLLNAVYKADDLLMSCQAMNDSIGFMKQAKNITKLVGDYIDVYKHKMIKKAWPSAIERRILEVLPVTTLPKQKYNSTATAIKHAANLMVDKSYVLIFHYFALDFHRLD</sequence>
<evidence type="ECO:0000313" key="2">
    <source>
        <dbReference type="WBParaSite" id="PS1159_v2.g20136.t1"/>
    </source>
</evidence>
<protein>
    <submittedName>
        <fullName evidence="2">Uncharacterized protein</fullName>
    </submittedName>
</protein>